<gene>
    <name evidence="1" type="ORF">JCGZ_19746</name>
</gene>
<proteinExistence type="predicted"/>
<dbReference type="Proteomes" id="UP000027138">
    <property type="component" value="Unassembled WGS sequence"/>
</dbReference>
<name>A0A067LJX8_JATCU</name>
<evidence type="ECO:0000313" key="2">
    <source>
        <dbReference type="Proteomes" id="UP000027138"/>
    </source>
</evidence>
<organism evidence="1 2">
    <name type="scientific">Jatropha curcas</name>
    <name type="common">Barbados nut</name>
    <dbReference type="NCBI Taxonomy" id="180498"/>
    <lineage>
        <taxon>Eukaryota</taxon>
        <taxon>Viridiplantae</taxon>
        <taxon>Streptophyta</taxon>
        <taxon>Embryophyta</taxon>
        <taxon>Tracheophyta</taxon>
        <taxon>Spermatophyta</taxon>
        <taxon>Magnoliopsida</taxon>
        <taxon>eudicotyledons</taxon>
        <taxon>Gunneridae</taxon>
        <taxon>Pentapetalae</taxon>
        <taxon>rosids</taxon>
        <taxon>fabids</taxon>
        <taxon>Malpighiales</taxon>
        <taxon>Euphorbiaceae</taxon>
        <taxon>Crotonoideae</taxon>
        <taxon>Jatropheae</taxon>
        <taxon>Jatropha</taxon>
    </lineage>
</organism>
<keyword evidence="2" id="KW-1185">Reference proteome</keyword>
<evidence type="ECO:0000313" key="1">
    <source>
        <dbReference type="EMBL" id="KDP44604.1"/>
    </source>
</evidence>
<sequence length="96" mass="11190">MEKEENPRDEFEIMMEAMEKLVDGSLGDEQIVLPEIENKPREMEVIKEEPPEEHASDARVEADHGFMEEIVENPTWLMLAFNMGTVIQMKIVTWVQ</sequence>
<reference evidence="1 2" key="1">
    <citation type="journal article" date="2014" name="PLoS ONE">
        <title>Global Analysis of Gene Expression Profiles in Physic Nut (Jatropha curcas L.) Seedlings Exposed to Salt Stress.</title>
        <authorList>
            <person name="Zhang L."/>
            <person name="Zhang C."/>
            <person name="Wu P."/>
            <person name="Chen Y."/>
            <person name="Li M."/>
            <person name="Jiang H."/>
            <person name="Wu G."/>
        </authorList>
    </citation>
    <scope>NUCLEOTIDE SEQUENCE [LARGE SCALE GENOMIC DNA]</scope>
    <source>
        <strain evidence="2">cv. GZQX0401</strain>
        <tissue evidence="1">Young leaves</tissue>
    </source>
</reference>
<accession>A0A067LJX8</accession>
<protein>
    <submittedName>
        <fullName evidence="1">Uncharacterized protein</fullName>
    </submittedName>
</protein>
<dbReference type="EMBL" id="KK914248">
    <property type="protein sequence ID" value="KDP44604.1"/>
    <property type="molecule type" value="Genomic_DNA"/>
</dbReference>
<dbReference type="AlphaFoldDB" id="A0A067LJX8"/>